<dbReference type="AlphaFoldDB" id="A0A810CAV9"/>
<sequence length="530" mass="60284">MSHNYPLVNHIQIPAVEHEICEIGCNQGGNFWRLQVLQCNYGESAQIPNGALGDFMPKTFVSYSWSTKAHEAWVLDLATALRESGVDVVLDKWDLKEGHDVVAFMERMGTDKEIDKVIMVFDRRYVEKANDRSGGVGTEAQIITSQIYDKSDQDKFIGVIAQVDPEGKPYKPLYYASRLHLDLSNADIYAENFDQLLRWLFGKPAYPKPALGKAPEFLNDNSVVLPTRSRAQRSSNLLRTAAPGAIGALNEYLESLSDGFEELRIEGSNRDDFDEEVVKSISAFIPYRDEYLGVLAALARAPSGEDGAIVVKRFFERLIPFLTRPEPMMSWSEHWFDNFRFIIHELFLYTVATLLKHERFDDLHSFLDGGFYADALTRGGGRDPIQSFCIFRNHLPSLARRNERLNLRRLSVHADLLKDRVPARGITLDDLMQADTTLLLRAAGSDEYWWPQSLIWSGRRYAPFEIFARCRSSRYLARFLPVLGLAKSEELVGLIGSFYKPEHGQQLPRWEYDSLPLKEVTGFGELASKP</sequence>
<evidence type="ECO:0000313" key="2">
    <source>
        <dbReference type="EMBL" id="BCE30307.1"/>
    </source>
</evidence>
<gene>
    <name evidence="2" type="ORF">XF2B_40760</name>
    <name evidence="3" type="ORF">XF9B_64400</name>
</gene>
<dbReference type="EMBL" id="AP023098">
    <property type="protein sequence ID" value="BCE85019.1"/>
    <property type="molecule type" value="Genomic_DNA"/>
</dbReference>
<dbReference type="InterPro" id="IPR013568">
    <property type="entry name" value="SEFIR_dom"/>
</dbReference>
<reference evidence="2" key="1">
    <citation type="submission" date="2020-05" db="EMBL/GenBank/DDBJ databases">
        <title>Complete genome sequence of Bradyrhizobium diazoefficiens XF2 isolated from soybean nodule.</title>
        <authorList>
            <person name="Noda R."/>
            <person name="Kakizaki K."/>
            <person name="Minamisawa K."/>
        </authorList>
    </citation>
    <scope>NUCLEOTIDE SEQUENCE</scope>
    <source>
        <strain evidence="2">XF2</strain>
    </source>
</reference>
<evidence type="ECO:0000259" key="1">
    <source>
        <dbReference type="PROSITE" id="PS51534"/>
    </source>
</evidence>
<evidence type="ECO:0000313" key="3">
    <source>
        <dbReference type="EMBL" id="BCE85019.1"/>
    </source>
</evidence>
<dbReference type="SUPFAM" id="SSF52200">
    <property type="entry name" value="Toll/Interleukin receptor TIR domain"/>
    <property type="match status" value="1"/>
</dbReference>
<dbReference type="Gene3D" id="3.40.50.10140">
    <property type="entry name" value="Toll/interleukin-1 receptor homology (TIR) domain"/>
    <property type="match status" value="1"/>
</dbReference>
<accession>A0A810CAV9</accession>
<dbReference type="Pfam" id="PF08357">
    <property type="entry name" value="SEFIR"/>
    <property type="match status" value="1"/>
</dbReference>
<reference evidence="3" key="2">
    <citation type="submission" date="2020-05" db="EMBL/GenBank/DDBJ databases">
        <title>Complete genome sequence of Bradyrhizobium diazoefficiens XF9 isolated from soybean nodule.</title>
        <authorList>
            <person name="Noda R."/>
            <person name="Kakizaki K."/>
            <person name="Minamisawa K."/>
        </authorList>
    </citation>
    <scope>NUCLEOTIDE SEQUENCE</scope>
    <source>
        <strain evidence="3">XF9</strain>
    </source>
</reference>
<protein>
    <recommendedName>
        <fullName evidence="1">SEFIR domain-containing protein</fullName>
    </recommendedName>
</protein>
<feature type="domain" description="SEFIR" evidence="1">
    <location>
        <begin position="56"/>
        <end position="192"/>
    </location>
</feature>
<proteinExistence type="predicted"/>
<name>A0A810CAV9_9BRAD</name>
<organism evidence="3">
    <name type="scientific">Bradyrhizobium diazoefficiens</name>
    <dbReference type="NCBI Taxonomy" id="1355477"/>
    <lineage>
        <taxon>Bacteria</taxon>
        <taxon>Pseudomonadati</taxon>
        <taxon>Pseudomonadota</taxon>
        <taxon>Alphaproteobacteria</taxon>
        <taxon>Hyphomicrobiales</taxon>
        <taxon>Nitrobacteraceae</taxon>
        <taxon>Bradyrhizobium</taxon>
    </lineage>
</organism>
<dbReference type="PROSITE" id="PS51534">
    <property type="entry name" value="SEFIR"/>
    <property type="match status" value="1"/>
</dbReference>
<dbReference type="EMBL" id="AP023092">
    <property type="protein sequence ID" value="BCE30307.1"/>
    <property type="molecule type" value="Genomic_DNA"/>
</dbReference>
<dbReference type="InterPro" id="IPR035897">
    <property type="entry name" value="Toll_tir_struct_dom_sf"/>
</dbReference>